<dbReference type="Proteomes" id="UP000654993">
    <property type="component" value="Unassembled WGS sequence"/>
</dbReference>
<keyword evidence="4" id="KW-1185">Reference proteome</keyword>
<feature type="coiled-coil region" evidence="1">
    <location>
        <begin position="78"/>
        <end position="105"/>
    </location>
</feature>
<accession>A0A916QDR3</accession>
<feature type="region of interest" description="Disordered" evidence="2">
    <location>
        <begin position="1"/>
        <end position="47"/>
    </location>
</feature>
<sequence>MEIDSIEDAVEMGAGKLSNEAAEDVELEAAERMDHTADESGGSDEEVIIERPVAGAAVRGELSSAENRRLNSHREQLRAVTEEEYAQLTAECQKALDQWKNAQSKLDWVVEANQIDYAIYSLIAAEKRYTSLLREAKQMHRLRLAKNGE</sequence>
<evidence type="ECO:0000256" key="1">
    <source>
        <dbReference type="SAM" id="Coils"/>
    </source>
</evidence>
<protein>
    <recommendedName>
        <fullName evidence="5">DUF2508 family protein</fullName>
    </recommendedName>
</protein>
<proteinExistence type="predicted"/>
<evidence type="ECO:0000313" key="3">
    <source>
        <dbReference type="EMBL" id="GFR37203.1"/>
    </source>
</evidence>
<reference evidence="3" key="1">
    <citation type="submission" date="2020-08" db="EMBL/GenBank/DDBJ databases">
        <authorList>
            <person name="Uke A."/>
            <person name="Chhe C."/>
            <person name="Baramee S."/>
            <person name="Kosugi A."/>
        </authorList>
    </citation>
    <scope>NUCLEOTIDE SEQUENCE</scope>
    <source>
        <strain evidence="3">DA-C8</strain>
    </source>
</reference>
<dbReference type="EMBL" id="BMAQ01000004">
    <property type="protein sequence ID" value="GFR37203.1"/>
    <property type="molecule type" value="Genomic_DNA"/>
</dbReference>
<reference evidence="3" key="2">
    <citation type="journal article" date="2021" name="Data Brief">
        <title>Draft genome sequence data of the facultative, thermophilic, xylanolytic bacterium Paenibacillus sp. strain DA-C8.</title>
        <authorList>
            <person name="Chhe C."/>
            <person name="Uke A."/>
            <person name="Baramee S."/>
            <person name="Ungkulpasvich U."/>
            <person name="Tachaapaikoon C."/>
            <person name="Pason P."/>
            <person name="Waeonukul R."/>
            <person name="Ratanakhanokchai K."/>
            <person name="Kosugi A."/>
        </authorList>
    </citation>
    <scope>NUCLEOTIDE SEQUENCE</scope>
    <source>
        <strain evidence="3">DA-C8</strain>
    </source>
</reference>
<dbReference type="Pfam" id="PF10704">
    <property type="entry name" value="DUF2508"/>
    <property type="match status" value="1"/>
</dbReference>
<organism evidence="3 4">
    <name type="scientific">Insulibacter thermoxylanivorax</name>
    <dbReference type="NCBI Taxonomy" id="2749268"/>
    <lineage>
        <taxon>Bacteria</taxon>
        <taxon>Bacillati</taxon>
        <taxon>Bacillota</taxon>
        <taxon>Bacilli</taxon>
        <taxon>Bacillales</taxon>
        <taxon>Paenibacillaceae</taxon>
        <taxon>Insulibacter</taxon>
    </lineage>
</organism>
<dbReference type="AlphaFoldDB" id="A0A916QDR3"/>
<gene>
    <name evidence="3" type="ORF">PRECH8_04990</name>
</gene>
<evidence type="ECO:0000256" key="2">
    <source>
        <dbReference type="SAM" id="MobiDB-lite"/>
    </source>
</evidence>
<feature type="compositionally biased region" description="Basic and acidic residues" evidence="2">
    <location>
        <begin position="29"/>
        <end position="38"/>
    </location>
</feature>
<evidence type="ECO:0000313" key="4">
    <source>
        <dbReference type="Proteomes" id="UP000654993"/>
    </source>
</evidence>
<evidence type="ECO:0008006" key="5">
    <source>
        <dbReference type="Google" id="ProtNLM"/>
    </source>
</evidence>
<keyword evidence="1" id="KW-0175">Coiled coil</keyword>
<name>A0A916QDR3_9BACL</name>
<comment type="caution">
    <text evidence="3">The sequence shown here is derived from an EMBL/GenBank/DDBJ whole genome shotgun (WGS) entry which is preliminary data.</text>
</comment>
<dbReference type="InterPro" id="IPR019644">
    <property type="entry name" value="DUF2508"/>
</dbReference>
<feature type="compositionally biased region" description="Acidic residues" evidence="2">
    <location>
        <begin position="1"/>
        <end position="10"/>
    </location>
</feature>